<evidence type="ECO:0000313" key="1">
    <source>
        <dbReference type="EMBL" id="MBW4546364.1"/>
    </source>
</evidence>
<dbReference type="GO" id="GO:0003677">
    <property type="term" value="F:DNA binding"/>
    <property type="evidence" value="ECO:0007669"/>
    <property type="project" value="InterPro"/>
</dbReference>
<dbReference type="Gene3D" id="1.10.260.40">
    <property type="entry name" value="lambda repressor-like DNA-binding domains"/>
    <property type="match status" value="1"/>
</dbReference>
<gene>
    <name evidence="1" type="ORF">KME25_18245</name>
</gene>
<reference evidence="1" key="2">
    <citation type="journal article" date="2022" name="Microbiol. Resour. Announc.">
        <title>Metagenome Sequencing to Explore Phylogenomics of Terrestrial Cyanobacteria.</title>
        <authorList>
            <person name="Ward R.D."/>
            <person name="Stajich J.E."/>
            <person name="Johansen J.R."/>
            <person name="Huntemann M."/>
            <person name="Clum A."/>
            <person name="Foster B."/>
            <person name="Foster B."/>
            <person name="Roux S."/>
            <person name="Palaniappan K."/>
            <person name="Varghese N."/>
            <person name="Mukherjee S."/>
            <person name="Reddy T.B.K."/>
            <person name="Daum C."/>
            <person name="Copeland A."/>
            <person name="Chen I.A."/>
            <person name="Ivanova N.N."/>
            <person name="Kyrpides N.C."/>
            <person name="Shapiro N."/>
            <person name="Eloe-Fadrosh E.A."/>
            <person name="Pietrasiak N."/>
        </authorList>
    </citation>
    <scope>NUCLEOTIDE SEQUENCE</scope>
    <source>
        <strain evidence="1">CPER-KK1</strain>
    </source>
</reference>
<protein>
    <submittedName>
        <fullName evidence="1">Uncharacterized protein</fullName>
    </submittedName>
</protein>
<proteinExistence type="predicted"/>
<reference evidence="1" key="1">
    <citation type="submission" date="2021-05" db="EMBL/GenBank/DDBJ databases">
        <authorList>
            <person name="Pietrasiak N."/>
            <person name="Ward R."/>
            <person name="Stajich J.E."/>
            <person name="Kurbessoian T."/>
        </authorList>
    </citation>
    <scope>NUCLEOTIDE SEQUENCE</scope>
    <source>
        <strain evidence="1">CPER-KK1</strain>
    </source>
</reference>
<name>A0A951PNG4_9CYAN</name>
<dbReference type="EMBL" id="JAHHIF010000024">
    <property type="protein sequence ID" value="MBW4546364.1"/>
    <property type="molecule type" value="Genomic_DNA"/>
</dbReference>
<sequence>MTKEEFLMLSCRALEAKTGIGKTQWNNWFREENSPTLKTLRDTARIMKMPLIDFIEIFVARIEKAQQRQLIAQEATEPIKAAKEFSTKKEYRVVYRPYAVMRLVDVVEEDPGKAADH</sequence>
<dbReference type="AlphaFoldDB" id="A0A951PNG4"/>
<dbReference type="Proteomes" id="UP000753908">
    <property type="component" value="Unassembled WGS sequence"/>
</dbReference>
<dbReference type="InterPro" id="IPR010982">
    <property type="entry name" value="Lambda_DNA-bd_dom_sf"/>
</dbReference>
<comment type="caution">
    <text evidence="1">The sequence shown here is derived from an EMBL/GenBank/DDBJ whole genome shotgun (WGS) entry which is preliminary data.</text>
</comment>
<organism evidence="1 2">
    <name type="scientific">Symplocastrum torsivum CPER-KK1</name>
    <dbReference type="NCBI Taxonomy" id="450513"/>
    <lineage>
        <taxon>Bacteria</taxon>
        <taxon>Bacillati</taxon>
        <taxon>Cyanobacteriota</taxon>
        <taxon>Cyanophyceae</taxon>
        <taxon>Oscillatoriophycideae</taxon>
        <taxon>Oscillatoriales</taxon>
        <taxon>Microcoleaceae</taxon>
        <taxon>Symplocastrum</taxon>
    </lineage>
</organism>
<evidence type="ECO:0000313" key="2">
    <source>
        <dbReference type="Proteomes" id="UP000753908"/>
    </source>
</evidence>
<accession>A0A951PNG4</accession>